<dbReference type="SUPFAM" id="SSF53756">
    <property type="entry name" value="UDP-Glycosyltransferase/glycogen phosphorylase"/>
    <property type="match status" value="1"/>
</dbReference>
<evidence type="ECO:0000313" key="1">
    <source>
        <dbReference type="EMBL" id="SFN00844.1"/>
    </source>
</evidence>
<accession>A0A1I4VHY2</accession>
<dbReference type="OrthoDB" id="9783791at2"/>
<gene>
    <name evidence="1" type="ORF">SAMN05192568_11024</name>
</gene>
<proteinExistence type="predicted"/>
<dbReference type="GO" id="GO:0016740">
    <property type="term" value="F:transferase activity"/>
    <property type="evidence" value="ECO:0007669"/>
    <property type="project" value="UniProtKB-KW"/>
</dbReference>
<reference evidence="2" key="1">
    <citation type="submission" date="2016-10" db="EMBL/GenBank/DDBJ databases">
        <authorList>
            <person name="Varghese N."/>
            <person name="Submissions S."/>
        </authorList>
    </citation>
    <scope>NUCLEOTIDE SEQUENCE [LARGE SCALE GENOMIC DNA]</scope>
    <source>
        <strain evidence="2">BL36</strain>
    </source>
</reference>
<keyword evidence="1" id="KW-0808">Transferase</keyword>
<dbReference type="AlphaFoldDB" id="A0A1I4VHY2"/>
<dbReference type="Proteomes" id="UP000199048">
    <property type="component" value="Unassembled WGS sequence"/>
</dbReference>
<dbReference type="Gene3D" id="3.40.50.2000">
    <property type="entry name" value="Glycogen Phosphorylase B"/>
    <property type="match status" value="1"/>
</dbReference>
<dbReference type="Pfam" id="PF13692">
    <property type="entry name" value="Glyco_trans_1_4"/>
    <property type="match status" value="1"/>
</dbReference>
<organism evidence="1 2">
    <name type="scientific">Methylobacterium pseudosasicola</name>
    <dbReference type="NCBI Taxonomy" id="582667"/>
    <lineage>
        <taxon>Bacteria</taxon>
        <taxon>Pseudomonadati</taxon>
        <taxon>Pseudomonadota</taxon>
        <taxon>Alphaproteobacteria</taxon>
        <taxon>Hyphomicrobiales</taxon>
        <taxon>Methylobacteriaceae</taxon>
        <taxon>Methylobacterium</taxon>
    </lineage>
</organism>
<keyword evidence="2" id="KW-1185">Reference proteome</keyword>
<sequence>MAKKNVVVFWQRIPYDVFAGGDGLYLDRLKAFFLDQNWEVYTLTSRLDRPRLLMRIKYTLGGNRIIIKDTYQVSSCYVVKPLTLVKQIFRYLLINKPVLGFCKNDHKIGQAEKKWLLLHLNKLSPNLVVKCFDRAGSEEFDVLFQGAKLHLIGFLKEDQFILRQGNSSGEKIKENILPELRSTVGNIDRKNISFGFSSKTDKLQIQRLLPGCEALYIGIGFTPTFIANTSTLANVLFVGNKTRPNYSAVKFLLEEIWPVILSTVPEARLRVVGRVCHYFVKVPLGVDLIGEIDDLRSEYAKSKVVVAPLVIGSAGVKTKIAEGLAYGRAVVCTSLGVDQAQPDQFDGAAFVADSPETFAHHVSNLLIDDSLRAQMEVQSERVFLQNFAPTSAYQEIEDWLKTHFKVGP</sequence>
<dbReference type="RefSeq" id="WP_092047543.1">
    <property type="nucleotide sequence ID" value="NZ_FOTK01000102.1"/>
</dbReference>
<protein>
    <submittedName>
        <fullName evidence="1">Glycosyltransferase involved in cell wall bisynthesis</fullName>
    </submittedName>
</protein>
<name>A0A1I4VHY2_9HYPH</name>
<dbReference type="EMBL" id="FOTK01000102">
    <property type="protein sequence ID" value="SFN00844.1"/>
    <property type="molecule type" value="Genomic_DNA"/>
</dbReference>
<dbReference type="STRING" id="582667.SAMN05192568_11024"/>
<evidence type="ECO:0000313" key="2">
    <source>
        <dbReference type="Proteomes" id="UP000199048"/>
    </source>
</evidence>